<organism evidence="2 3">
    <name type="scientific">Niastella caeni</name>
    <dbReference type="NCBI Taxonomy" id="2569763"/>
    <lineage>
        <taxon>Bacteria</taxon>
        <taxon>Pseudomonadati</taxon>
        <taxon>Bacteroidota</taxon>
        <taxon>Chitinophagia</taxon>
        <taxon>Chitinophagales</taxon>
        <taxon>Chitinophagaceae</taxon>
        <taxon>Niastella</taxon>
    </lineage>
</organism>
<feature type="transmembrane region" description="Helical" evidence="1">
    <location>
        <begin position="192"/>
        <end position="212"/>
    </location>
</feature>
<feature type="transmembrane region" description="Helical" evidence="1">
    <location>
        <begin position="166"/>
        <end position="186"/>
    </location>
</feature>
<dbReference type="InterPro" id="IPR018750">
    <property type="entry name" value="DUF2306_membrane"/>
</dbReference>
<sequence length="225" mass="25832">MTNKQLFITFIAMRAYGNYGLLLLLAFFSALMLEITLQYIPIRTDAAFLQIKQDYIDILPWRIAFFVHVFSSMFVLIAGFTQFSGYLLAHYKKLHRVIGKLYVIDILFITGPASFIMALLANGGISSRIAFTTLAILWMVTTAKAWQSAMARQFKAHKEWMMRSYALTLSALTLRAWKWLLIALFHLRPLDAYMIVAWLGFVPNLIFTEWLIRKAGNEKNAIMAA</sequence>
<dbReference type="AlphaFoldDB" id="A0A4S8HP56"/>
<dbReference type="EMBL" id="STFF01000007">
    <property type="protein sequence ID" value="THU34772.1"/>
    <property type="molecule type" value="Genomic_DNA"/>
</dbReference>
<reference evidence="2 3" key="1">
    <citation type="submission" date="2019-04" db="EMBL/GenBank/DDBJ databases">
        <title>Niastella caeni sp. nov., isolated from activated sludge.</title>
        <authorList>
            <person name="Sheng M."/>
        </authorList>
    </citation>
    <scope>NUCLEOTIDE SEQUENCE [LARGE SCALE GENOMIC DNA]</scope>
    <source>
        <strain evidence="2 3">HX-2-15</strain>
    </source>
</reference>
<gene>
    <name evidence="2" type="ORF">FAM09_22505</name>
</gene>
<evidence type="ECO:0000313" key="2">
    <source>
        <dbReference type="EMBL" id="THU34772.1"/>
    </source>
</evidence>
<keyword evidence="1" id="KW-0472">Membrane</keyword>
<evidence type="ECO:0000256" key="1">
    <source>
        <dbReference type="SAM" id="Phobius"/>
    </source>
</evidence>
<feature type="transmembrane region" description="Helical" evidence="1">
    <location>
        <begin position="127"/>
        <end position="146"/>
    </location>
</feature>
<feature type="transmembrane region" description="Helical" evidence="1">
    <location>
        <begin position="21"/>
        <end position="41"/>
    </location>
</feature>
<name>A0A4S8HP56_9BACT</name>
<feature type="transmembrane region" description="Helical" evidence="1">
    <location>
        <begin position="101"/>
        <end position="121"/>
    </location>
</feature>
<comment type="caution">
    <text evidence="2">The sequence shown here is derived from an EMBL/GenBank/DDBJ whole genome shotgun (WGS) entry which is preliminary data.</text>
</comment>
<proteinExistence type="predicted"/>
<evidence type="ECO:0000313" key="3">
    <source>
        <dbReference type="Proteomes" id="UP000306918"/>
    </source>
</evidence>
<dbReference type="RefSeq" id="WP_136579416.1">
    <property type="nucleotide sequence ID" value="NZ_STFF01000007.1"/>
</dbReference>
<dbReference type="Pfam" id="PF10067">
    <property type="entry name" value="DUF2306"/>
    <property type="match status" value="1"/>
</dbReference>
<dbReference type="OrthoDB" id="6385003at2"/>
<keyword evidence="3" id="KW-1185">Reference proteome</keyword>
<accession>A0A4S8HP56</accession>
<protein>
    <submittedName>
        <fullName evidence="2">DUF2306 domain-containing protein</fullName>
    </submittedName>
</protein>
<dbReference type="Proteomes" id="UP000306918">
    <property type="component" value="Unassembled WGS sequence"/>
</dbReference>
<feature type="transmembrane region" description="Helical" evidence="1">
    <location>
        <begin position="61"/>
        <end position="89"/>
    </location>
</feature>
<keyword evidence="1" id="KW-1133">Transmembrane helix</keyword>
<keyword evidence="1" id="KW-0812">Transmembrane</keyword>